<sequence length="177" mass="18040">MRFCRSRVAAASSAQHPNSRLTISRPSLTKMFSSVGKIIALAAMVGSARSALAAKPTGGPAAMTLQIWSGPFACPAPDSAIPADGSAGTLLKTISIPETTCAVANFPLNSAFNATMTAAPKTGTAGCYVQLFKEQGCGTTLTNQYHGYPFDSVAVGSVVGCGNPVAFAYGAVEIVCE</sequence>
<dbReference type="Proteomes" id="UP001215598">
    <property type="component" value="Unassembled WGS sequence"/>
</dbReference>
<dbReference type="EMBL" id="JARKIB010000340">
    <property type="protein sequence ID" value="KAJ7713606.1"/>
    <property type="molecule type" value="Genomic_DNA"/>
</dbReference>
<gene>
    <name evidence="1" type="ORF">B0H16DRAFT_1899456</name>
</gene>
<protein>
    <submittedName>
        <fullName evidence="1">Uncharacterized protein</fullName>
    </submittedName>
</protein>
<evidence type="ECO:0000313" key="2">
    <source>
        <dbReference type="Proteomes" id="UP001215598"/>
    </source>
</evidence>
<reference evidence="1" key="1">
    <citation type="submission" date="2023-03" db="EMBL/GenBank/DDBJ databases">
        <title>Massive genome expansion in bonnet fungi (Mycena s.s.) driven by repeated elements and novel gene families across ecological guilds.</title>
        <authorList>
            <consortium name="Lawrence Berkeley National Laboratory"/>
            <person name="Harder C.B."/>
            <person name="Miyauchi S."/>
            <person name="Viragh M."/>
            <person name="Kuo A."/>
            <person name="Thoen E."/>
            <person name="Andreopoulos B."/>
            <person name="Lu D."/>
            <person name="Skrede I."/>
            <person name="Drula E."/>
            <person name="Henrissat B."/>
            <person name="Morin E."/>
            <person name="Kohler A."/>
            <person name="Barry K."/>
            <person name="LaButti K."/>
            <person name="Morin E."/>
            <person name="Salamov A."/>
            <person name="Lipzen A."/>
            <person name="Mereny Z."/>
            <person name="Hegedus B."/>
            <person name="Baldrian P."/>
            <person name="Stursova M."/>
            <person name="Weitz H."/>
            <person name="Taylor A."/>
            <person name="Grigoriev I.V."/>
            <person name="Nagy L.G."/>
            <person name="Martin F."/>
            <person name="Kauserud H."/>
        </authorList>
    </citation>
    <scope>NUCLEOTIDE SEQUENCE</scope>
    <source>
        <strain evidence="1">CBHHK182m</strain>
    </source>
</reference>
<comment type="caution">
    <text evidence="1">The sequence shown here is derived from an EMBL/GenBank/DDBJ whole genome shotgun (WGS) entry which is preliminary data.</text>
</comment>
<evidence type="ECO:0000313" key="1">
    <source>
        <dbReference type="EMBL" id="KAJ7713606.1"/>
    </source>
</evidence>
<keyword evidence="2" id="KW-1185">Reference proteome</keyword>
<organism evidence="1 2">
    <name type="scientific">Mycena metata</name>
    <dbReference type="NCBI Taxonomy" id="1033252"/>
    <lineage>
        <taxon>Eukaryota</taxon>
        <taxon>Fungi</taxon>
        <taxon>Dikarya</taxon>
        <taxon>Basidiomycota</taxon>
        <taxon>Agaricomycotina</taxon>
        <taxon>Agaricomycetes</taxon>
        <taxon>Agaricomycetidae</taxon>
        <taxon>Agaricales</taxon>
        <taxon>Marasmiineae</taxon>
        <taxon>Mycenaceae</taxon>
        <taxon>Mycena</taxon>
    </lineage>
</organism>
<dbReference type="AlphaFoldDB" id="A0AAD7H755"/>
<accession>A0AAD7H755</accession>
<proteinExistence type="predicted"/>
<name>A0AAD7H755_9AGAR</name>